<keyword evidence="2" id="KW-1185">Reference proteome</keyword>
<reference evidence="1 2" key="1">
    <citation type="submission" date="2020-01" db="EMBL/GenBank/DDBJ databases">
        <authorList>
            <person name="Kim M."/>
        </authorList>
    </citation>
    <scope>NUCLEOTIDE SEQUENCE [LARGE SCALE GENOMIC DNA]</scope>
    <source>
        <strain evidence="1 2">BT10</strain>
    </source>
</reference>
<sequence>MGVTELFDKIKKEFKAVLGEDSKDKFFQSENTFPDEESAIQAFAEAREKLFNIEGWSDMTGITSTFELYNAQGQRDISRKPTVGDFIKIILPASTIENWVKVVDVTEEENLAKFVVQPSQNPQKPAQPAGKTEHFFTEEATSTFLVARQGNTLLACEIGQNEVANNHGQEAGDRPLLNTVISTGGWAGFQAIQWGNLTKYLVHLKD</sequence>
<protein>
    <submittedName>
        <fullName evidence="1">Uncharacterized protein</fullName>
    </submittedName>
</protein>
<dbReference type="KEGG" id="nib:GU926_00010"/>
<name>A0A6P1NSB7_9BACT</name>
<dbReference type="RefSeq" id="WP_160687797.1">
    <property type="nucleotide sequence ID" value="NZ_CP047897.1"/>
</dbReference>
<dbReference type="EMBL" id="CP047897">
    <property type="protein sequence ID" value="QHL85910.1"/>
    <property type="molecule type" value="Genomic_DNA"/>
</dbReference>
<dbReference type="AlphaFoldDB" id="A0A6P1NSB7"/>
<dbReference type="Proteomes" id="UP000464214">
    <property type="component" value="Chromosome"/>
</dbReference>
<accession>A0A6P1NSB7</accession>
<gene>
    <name evidence="1" type="ORF">GU926_00010</name>
</gene>
<evidence type="ECO:0000313" key="2">
    <source>
        <dbReference type="Proteomes" id="UP000464214"/>
    </source>
</evidence>
<evidence type="ECO:0000313" key="1">
    <source>
        <dbReference type="EMBL" id="QHL85910.1"/>
    </source>
</evidence>
<proteinExistence type="predicted"/>
<organism evidence="1 2">
    <name type="scientific">Nibribacter ruber</name>
    <dbReference type="NCBI Taxonomy" id="2698458"/>
    <lineage>
        <taxon>Bacteria</taxon>
        <taxon>Pseudomonadati</taxon>
        <taxon>Bacteroidota</taxon>
        <taxon>Cytophagia</taxon>
        <taxon>Cytophagales</taxon>
        <taxon>Hymenobacteraceae</taxon>
        <taxon>Nibribacter</taxon>
    </lineage>
</organism>